<sequence length="64" mass="7069">MPRHSQYAEVDMANAVLAHQNGASIRQAAFQNNVPYTSLRSRLNGNQPPSTTTALESLQELSRE</sequence>
<accession>A0ABP0CUY7</accession>
<comment type="caution">
    <text evidence="3">The sequence shown here is derived from an EMBL/GenBank/DDBJ whole genome shotgun (WGS) entry which is preliminary data.</text>
</comment>
<evidence type="ECO:0000313" key="4">
    <source>
        <dbReference type="Proteomes" id="UP001642406"/>
    </source>
</evidence>
<dbReference type="SUPFAM" id="SSF46689">
    <property type="entry name" value="Homeodomain-like"/>
    <property type="match status" value="1"/>
</dbReference>
<dbReference type="InterPro" id="IPR007889">
    <property type="entry name" value="HTH_Psq"/>
</dbReference>
<protein>
    <recommendedName>
        <fullName evidence="2">HTH psq-type domain-containing protein</fullName>
    </recommendedName>
</protein>
<evidence type="ECO:0000256" key="1">
    <source>
        <dbReference type="SAM" id="MobiDB-lite"/>
    </source>
</evidence>
<dbReference type="Proteomes" id="UP001642406">
    <property type="component" value="Unassembled WGS sequence"/>
</dbReference>
<evidence type="ECO:0000313" key="3">
    <source>
        <dbReference type="EMBL" id="CAK7234785.1"/>
    </source>
</evidence>
<keyword evidence="4" id="KW-1185">Reference proteome</keyword>
<dbReference type="EMBL" id="CAWUHC010000132">
    <property type="protein sequence ID" value="CAK7234785.1"/>
    <property type="molecule type" value="Genomic_DNA"/>
</dbReference>
<proteinExistence type="predicted"/>
<evidence type="ECO:0000259" key="2">
    <source>
        <dbReference type="Pfam" id="PF05225"/>
    </source>
</evidence>
<dbReference type="Pfam" id="PF05225">
    <property type="entry name" value="HTH_psq"/>
    <property type="match status" value="1"/>
</dbReference>
<name>A0ABP0CUY7_9PEZI</name>
<feature type="domain" description="HTH psq-type" evidence="2">
    <location>
        <begin position="11"/>
        <end position="46"/>
    </location>
</feature>
<organism evidence="3 4">
    <name type="scientific">Sporothrix bragantina</name>
    <dbReference type="NCBI Taxonomy" id="671064"/>
    <lineage>
        <taxon>Eukaryota</taxon>
        <taxon>Fungi</taxon>
        <taxon>Dikarya</taxon>
        <taxon>Ascomycota</taxon>
        <taxon>Pezizomycotina</taxon>
        <taxon>Sordariomycetes</taxon>
        <taxon>Sordariomycetidae</taxon>
        <taxon>Ophiostomatales</taxon>
        <taxon>Ophiostomataceae</taxon>
        <taxon>Sporothrix</taxon>
    </lineage>
</organism>
<gene>
    <name evidence="3" type="ORF">SBRCBS47491_009067</name>
</gene>
<reference evidence="3 4" key="1">
    <citation type="submission" date="2024-01" db="EMBL/GenBank/DDBJ databases">
        <authorList>
            <person name="Allen C."/>
            <person name="Tagirdzhanova G."/>
        </authorList>
    </citation>
    <scope>NUCLEOTIDE SEQUENCE [LARGE SCALE GENOMIC DNA]</scope>
</reference>
<feature type="region of interest" description="Disordered" evidence="1">
    <location>
        <begin position="39"/>
        <end position="64"/>
    </location>
</feature>
<dbReference type="InterPro" id="IPR009057">
    <property type="entry name" value="Homeodomain-like_sf"/>
</dbReference>